<reference evidence="2 3" key="1">
    <citation type="journal article" date="2010" name="J. Bacteriol.">
        <title>Genome sequence of the milbemycin-producing bacterium Streptomyces bingchenggensis.</title>
        <authorList>
            <person name="Wang X.J."/>
            <person name="Yan Y.J."/>
            <person name="Zhang B."/>
            <person name="An J."/>
            <person name="Wang J.J."/>
            <person name="Tian J."/>
            <person name="Jiang L."/>
            <person name="Chen Y.H."/>
            <person name="Huang S.X."/>
            <person name="Yin M."/>
            <person name="Zhang J."/>
            <person name="Gao A.L."/>
            <person name="Liu C.X."/>
            <person name="Zhu Z.X."/>
            <person name="Xiang W.S."/>
        </authorList>
    </citation>
    <scope>NUCLEOTIDE SEQUENCE [LARGE SCALE GENOMIC DNA]</scope>
    <source>
        <strain evidence="2 3">BCW-1</strain>
    </source>
</reference>
<dbReference type="EMBL" id="CP002047">
    <property type="protein sequence ID" value="ADI04422.1"/>
    <property type="molecule type" value="Genomic_DNA"/>
</dbReference>
<evidence type="ECO:0000313" key="2">
    <source>
        <dbReference type="EMBL" id="ADI04422.1"/>
    </source>
</evidence>
<dbReference type="Proteomes" id="UP000000377">
    <property type="component" value="Chromosome"/>
</dbReference>
<dbReference type="AlphaFoldDB" id="D7CBS7"/>
<dbReference type="Pfam" id="PF05331">
    <property type="entry name" value="DUF742"/>
    <property type="match status" value="1"/>
</dbReference>
<dbReference type="KEGG" id="sbh:SBI_01301"/>
<proteinExistence type="predicted"/>
<accession>D7CBS7</accession>
<name>D7CBS7_STRBB</name>
<dbReference type="InterPro" id="IPR007995">
    <property type="entry name" value="DUF742"/>
</dbReference>
<evidence type="ECO:0008006" key="4">
    <source>
        <dbReference type="Google" id="ProtNLM"/>
    </source>
</evidence>
<keyword evidence="3" id="KW-1185">Reference proteome</keyword>
<protein>
    <recommendedName>
        <fullName evidence="4">DUF742 domain-containing protein</fullName>
    </recommendedName>
</protein>
<dbReference type="PANTHER" id="PTHR36221:SF1">
    <property type="entry name" value="DUF742 DOMAIN-CONTAINING PROTEIN"/>
    <property type="match status" value="1"/>
</dbReference>
<dbReference type="PANTHER" id="PTHR36221">
    <property type="entry name" value="DUF742 DOMAIN-CONTAINING PROTEIN"/>
    <property type="match status" value="1"/>
</dbReference>
<dbReference type="HOGENOM" id="CLU_1395573_0_0_11"/>
<dbReference type="PATRIC" id="fig|749414.3.peg.1334"/>
<gene>
    <name evidence="2" type="ordered locus">SBI_01301</name>
</gene>
<evidence type="ECO:0000256" key="1">
    <source>
        <dbReference type="SAM" id="MobiDB-lite"/>
    </source>
</evidence>
<organism evidence="2 3">
    <name type="scientific">Streptomyces bingchenggensis (strain BCW-1)</name>
    <dbReference type="NCBI Taxonomy" id="749414"/>
    <lineage>
        <taxon>Bacteria</taxon>
        <taxon>Bacillati</taxon>
        <taxon>Actinomycetota</taxon>
        <taxon>Actinomycetes</taxon>
        <taxon>Kitasatosporales</taxon>
        <taxon>Streptomycetaceae</taxon>
        <taxon>Streptomyces</taxon>
    </lineage>
</organism>
<dbReference type="STRING" id="749414.SBI_01301"/>
<evidence type="ECO:0000313" key="3">
    <source>
        <dbReference type="Proteomes" id="UP000000377"/>
    </source>
</evidence>
<feature type="region of interest" description="Disordered" evidence="1">
    <location>
        <begin position="1"/>
        <end position="28"/>
    </location>
</feature>
<dbReference type="eggNOG" id="COG1846">
    <property type="taxonomic scope" value="Bacteria"/>
</dbReference>
<sequence length="211" mass="22232">MSDHQCASHPPAFTADQPLVRPHATTGGRTRPRYQLAIEALVTTTADPRAYQALHPEHQRICDLCREVKAVAEVSALLSIPIGAARILVADLAEAGMVVIHQPGSGEAGGQPDAALLERVLSGLRKHPDADVRAGQGPGHARTGGKAAERWLADGYQVLSDDLGTVLDIETGLREALLDSHHDAAVAGLDDVLDVQAGLHEALRTQPGVDT</sequence>